<evidence type="ECO:0000259" key="1">
    <source>
        <dbReference type="Pfam" id="PF16087"/>
    </source>
</evidence>
<evidence type="ECO:0000313" key="2">
    <source>
        <dbReference type="EMBL" id="JAT18793.1"/>
    </source>
</evidence>
<gene>
    <name evidence="2" type="ORF">g.38991</name>
</gene>
<dbReference type="GO" id="GO:0003676">
    <property type="term" value="F:nucleic acid binding"/>
    <property type="evidence" value="ECO:0007669"/>
    <property type="project" value="InterPro"/>
</dbReference>
<dbReference type="AlphaFoldDB" id="A0A1B6L4Y9"/>
<dbReference type="InterPro" id="IPR036397">
    <property type="entry name" value="RNaseH_sf"/>
</dbReference>
<dbReference type="PANTHER" id="PTHR47326:SF1">
    <property type="entry name" value="HTH PSQ-TYPE DOMAIN-CONTAINING PROTEIN"/>
    <property type="match status" value="1"/>
</dbReference>
<dbReference type="EMBL" id="GEBQ01021184">
    <property type="protein sequence ID" value="JAT18793.1"/>
    <property type="molecule type" value="Transcribed_RNA"/>
</dbReference>
<feature type="domain" description="DUF4817" evidence="1">
    <location>
        <begin position="6"/>
        <end position="60"/>
    </location>
</feature>
<dbReference type="Pfam" id="PF16087">
    <property type="entry name" value="DUF4817"/>
    <property type="match status" value="1"/>
</dbReference>
<dbReference type="Gene3D" id="3.30.420.10">
    <property type="entry name" value="Ribonuclease H-like superfamily/Ribonuclease H"/>
    <property type="match status" value="1"/>
</dbReference>
<proteinExistence type="predicted"/>
<name>A0A1B6L4Y9_9HEMI</name>
<reference evidence="2" key="1">
    <citation type="submission" date="2015-11" db="EMBL/GenBank/DDBJ databases">
        <title>De novo transcriptome assembly of four potential Pierce s Disease insect vectors from Arizona vineyards.</title>
        <authorList>
            <person name="Tassone E.E."/>
        </authorList>
    </citation>
    <scope>NUCLEOTIDE SEQUENCE</scope>
</reference>
<organism evidence="2">
    <name type="scientific">Graphocephala atropunctata</name>
    <dbReference type="NCBI Taxonomy" id="36148"/>
    <lineage>
        <taxon>Eukaryota</taxon>
        <taxon>Metazoa</taxon>
        <taxon>Ecdysozoa</taxon>
        <taxon>Arthropoda</taxon>
        <taxon>Hexapoda</taxon>
        <taxon>Insecta</taxon>
        <taxon>Pterygota</taxon>
        <taxon>Neoptera</taxon>
        <taxon>Paraneoptera</taxon>
        <taxon>Hemiptera</taxon>
        <taxon>Auchenorrhyncha</taxon>
        <taxon>Membracoidea</taxon>
        <taxon>Cicadellidae</taxon>
        <taxon>Cicadellinae</taxon>
        <taxon>Cicadellini</taxon>
        <taxon>Graphocephala</taxon>
    </lineage>
</organism>
<protein>
    <recommendedName>
        <fullName evidence="1">DUF4817 domain-containing protein</fullName>
    </recommendedName>
</protein>
<dbReference type="PANTHER" id="PTHR47326">
    <property type="entry name" value="TRANSPOSABLE ELEMENT TC3 TRANSPOSASE-LIKE PROTEIN"/>
    <property type="match status" value="1"/>
</dbReference>
<accession>A0A1B6L4Y9</accession>
<sequence length="359" mass="42207">MNRKLTTEQRVFVLQTWWKHDHNYSDVCDLFVERFPNIEPPSRQCIRKLNLRFEQTGSVAELSRSGRPRSVTSEENLNVIAQCFVQSPTKSQRKASNEYGIARTSLRRIQKQLHLRPYRPTLLQGLNEDDPDRRVEFCELYTIRQEADPNFYKSILWSDEATFKVNGRVNRHNCVYWDSTNPHVTMETELNTPGVSVWAGIFSGGLIRPYFFDGTVNSLNYLDMLQEVLLELENSPLYEHLQPAKEQFIWQQDGAPPHYGLIVRDFLNENFNEWIGRRGTIEWPPRSPDITPMDFSVWGILKNEVYSVKIRNVEHLKERIQSEFENLQSRKICDKICESVLKRCNFCLEQHGGHFEHLL</sequence>
<dbReference type="InterPro" id="IPR032135">
    <property type="entry name" value="DUF4817"/>
</dbReference>